<accession>A0A1X6XHE1</accession>
<dbReference type="EC" id="2.5.1.90" evidence="8"/>
<dbReference type="SUPFAM" id="SSF48576">
    <property type="entry name" value="Terpenoid synthases"/>
    <property type="match status" value="1"/>
</dbReference>
<evidence type="ECO:0000256" key="6">
    <source>
        <dbReference type="RuleBase" id="RU004466"/>
    </source>
</evidence>
<dbReference type="PANTHER" id="PTHR12001:SF69">
    <property type="entry name" value="ALL TRANS-POLYPRENYL-DIPHOSPHATE SYNTHASE PDSS1"/>
    <property type="match status" value="1"/>
</dbReference>
<dbReference type="Proteomes" id="UP000196581">
    <property type="component" value="Unassembled WGS sequence"/>
</dbReference>
<dbReference type="CDD" id="cd00685">
    <property type="entry name" value="Trans_IPPS_HT"/>
    <property type="match status" value="1"/>
</dbReference>
<evidence type="ECO:0000256" key="5">
    <source>
        <dbReference type="ARBA" id="ARBA00022842"/>
    </source>
</evidence>
<comment type="similarity">
    <text evidence="2 6">Belongs to the FPP/GGPP synthase family.</text>
</comment>
<evidence type="ECO:0000256" key="1">
    <source>
        <dbReference type="ARBA" id="ARBA00001946"/>
    </source>
</evidence>
<name>A0A1X6XHE1_9MICO</name>
<comment type="cofactor">
    <cofactor evidence="1">
        <name>Mg(2+)</name>
        <dbReference type="ChEBI" id="CHEBI:18420"/>
    </cofactor>
</comment>
<dbReference type="EC" id="2.5.1.10" evidence="8"/>
<dbReference type="InterPro" id="IPR033749">
    <property type="entry name" value="Polyprenyl_synt_CS"/>
</dbReference>
<evidence type="ECO:0000313" key="9">
    <source>
        <dbReference type="Proteomes" id="UP000196581"/>
    </source>
</evidence>
<keyword evidence="3 6" id="KW-0808">Transferase</keyword>
<evidence type="ECO:0000256" key="4">
    <source>
        <dbReference type="ARBA" id="ARBA00022723"/>
    </source>
</evidence>
<gene>
    <name evidence="8" type="ORF">FM105_09405</name>
</gene>
<keyword evidence="5" id="KW-0460">Magnesium</keyword>
<dbReference type="GO" id="GO:0046872">
    <property type="term" value="F:metal ion binding"/>
    <property type="evidence" value="ECO:0007669"/>
    <property type="project" value="UniProtKB-KW"/>
</dbReference>
<dbReference type="EMBL" id="FWFF01000017">
    <property type="protein sequence ID" value="SLM98702.1"/>
    <property type="molecule type" value="Genomic_DNA"/>
</dbReference>
<sequence>MSAILTATSETMRKMNEPMTPDTAGTLSRPPAGPFAAADSALAMDLATRLERVEARLTEAAAQSDRLPHEASHHLMRAGGKRVRPLLVLLAAELGDGTRSDVLDAAAAVELIHLATLYHDDVMDDAPVRRGAPSAHEVWGNSVAILTGDLLFARASLLSAGLGPDAVRLQATTFERLVLGQLSEFTGPRPEDDPIDHYIRVLSDKTGSLIAAAGEFGIRFSGASDALVDPIRAYGEKVGVAFQLADDIIDLTSDAETSGKTPGTDLREGVPTLPVLYARRAAAAGDASAAEVVALLDADLTSDEALEAARSALAAHPVTDQARAEARRWSEDAITALAVLPAGDVRDGFEAFARQVVERTS</sequence>
<organism evidence="8 9">
    <name type="scientific">Brevibacterium yomogidense</name>
    <dbReference type="NCBI Taxonomy" id="946573"/>
    <lineage>
        <taxon>Bacteria</taxon>
        <taxon>Bacillati</taxon>
        <taxon>Actinomycetota</taxon>
        <taxon>Actinomycetes</taxon>
        <taxon>Micrococcales</taxon>
        <taxon>Brevibacteriaceae</taxon>
        <taxon>Brevibacterium</taxon>
    </lineage>
</organism>
<dbReference type="AlphaFoldDB" id="A0A1X6XHE1"/>
<keyword evidence="4" id="KW-0479">Metal-binding</keyword>
<dbReference type="SFLD" id="SFLDG01017">
    <property type="entry name" value="Polyprenyl_Transferase_Like"/>
    <property type="match status" value="1"/>
</dbReference>
<dbReference type="InterPro" id="IPR008949">
    <property type="entry name" value="Isoprenoid_synthase_dom_sf"/>
</dbReference>
<dbReference type="PROSITE" id="PS00444">
    <property type="entry name" value="POLYPRENYL_SYNTHASE_2"/>
    <property type="match status" value="1"/>
</dbReference>
<dbReference type="EC" id="2.5.1.29" evidence="8"/>
<dbReference type="PANTHER" id="PTHR12001">
    <property type="entry name" value="GERANYLGERANYL PYROPHOSPHATE SYNTHASE"/>
    <property type="match status" value="1"/>
</dbReference>
<reference evidence="9" key="1">
    <citation type="submission" date="2017-02" db="EMBL/GenBank/DDBJ databases">
        <authorList>
            <person name="Dridi B."/>
        </authorList>
    </citation>
    <scope>NUCLEOTIDE SEQUENCE [LARGE SCALE GENOMIC DNA]</scope>
    <source>
        <strain evidence="9">B Co 03.10</strain>
    </source>
</reference>
<dbReference type="GO" id="GO:0004161">
    <property type="term" value="F:dimethylallyltranstransferase activity"/>
    <property type="evidence" value="ECO:0007669"/>
    <property type="project" value="UniProtKB-EC"/>
</dbReference>
<dbReference type="InterPro" id="IPR000092">
    <property type="entry name" value="Polyprenyl_synt"/>
</dbReference>
<evidence type="ECO:0000256" key="3">
    <source>
        <dbReference type="ARBA" id="ARBA00022679"/>
    </source>
</evidence>
<evidence type="ECO:0000256" key="2">
    <source>
        <dbReference type="ARBA" id="ARBA00006706"/>
    </source>
</evidence>
<dbReference type="GO" id="GO:0008299">
    <property type="term" value="P:isoprenoid biosynthetic process"/>
    <property type="evidence" value="ECO:0007669"/>
    <property type="project" value="InterPro"/>
</dbReference>
<proteinExistence type="inferred from homology"/>
<feature type="region of interest" description="Disordered" evidence="7">
    <location>
        <begin position="1"/>
        <end position="33"/>
    </location>
</feature>
<dbReference type="Pfam" id="PF00348">
    <property type="entry name" value="polyprenyl_synt"/>
    <property type="match status" value="1"/>
</dbReference>
<protein>
    <submittedName>
        <fullName evidence="8">Octaprenyl diphosphate synthase / Dimethylallyltransferase / Geranyltranstransferase / Geranylgeranyl pyrophosphate synthetase</fullName>
        <ecNumber evidence="8">2.5.1.1</ecNumber>
        <ecNumber evidence="8">2.5.1.10</ecNumber>
        <ecNumber evidence="8">2.5.1.29</ecNumber>
        <ecNumber evidence="8">2.5.1.90</ecNumber>
    </submittedName>
</protein>
<feature type="compositionally biased region" description="Polar residues" evidence="7">
    <location>
        <begin position="1"/>
        <end position="10"/>
    </location>
</feature>
<evidence type="ECO:0000313" key="8">
    <source>
        <dbReference type="EMBL" id="SLM98702.1"/>
    </source>
</evidence>
<dbReference type="SFLD" id="SFLDS00005">
    <property type="entry name" value="Isoprenoid_Synthase_Type_I"/>
    <property type="match status" value="1"/>
</dbReference>
<dbReference type="GO" id="GO:0106350">
    <property type="term" value="F:all-trans-octaprenyl-diphosphate synthase activity"/>
    <property type="evidence" value="ECO:0007669"/>
    <property type="project" value="UniProtKB-EC"/>
</dbReference>
<dbReference type="EC" id="2.5.1.1" evidence="8"/>
<evidence type="ECO:0000256" key="7">
    <source>
        <dbReference type="SAM" id="MobiDB-lite"/>
    </source>
</evidence>
<keyword evidence="9" id="KW-1185">Reference proteome</keyword>
<dbReference type="GO" id="GO:0004337">
    <property type="term" value="F:(2E,6E)-farnesyl diphosphate synthase activity"/>
    <property type="evidence" value="ECO:0007669"/>
    <property type="project" value="UniProtKB-EC"/>
</dbReference>
<dbReference type="Gene3D" id="1.10.600.10">
    <property type="entry name" value="Farnesyl Diphosphate Synthase"/>
    <property type="match status" value="1"/>
</dbReference>
<dbReference type="GO" id="GO:0004311">
    <property type="term" value="F:geranylgeranyl diphosphate synthase activity"/>
    <property type="evidence" value="ECO:0007669"/>
    <property type="project" value="UniProtKB-EC"/>
</dbReference>